<dbReference type="GO" id="GO:0016616">
    <property type="term" value="F:oxidoreductase activity, acting on the CH-OH group of donors, NAD or NADP as acceptor"/>
    <property type="evidence" value="ECO:0007669"/>
    <property type="project" value="UniProtKB-ARBA"/>
</dbReference>
<dbReference type="SMART" id="SM00822">
    <property type="entry name" value="PKS_KR"/>
    <property type="match status" value="1"/>
</dbReference>
<dbReference type="PRINTS" id="PR00081">
    <property type="entry name" value="GDHRDH"/>
</dbReference>
<evidence type="ECO:0000256" key="1">
    <source>
        <dbReference type="ARBA" id="ARBA00006484"/>
    </source>
</evidence>
<evidence type="ECO:0000313" key="4">
    <source>
        <dbReference type="EMBL" id="BDG60173.1"/>
    </source>
</evidence>
<dbReference type="NCBIfam" id="NF005559">
    <property type="entry name" value="PRK07231.1"/>
    <property type="match status" value="1"/>
</dbReference>
<evidence type="ECO:0000256" key="2">
    <source>
        <dbReference type="ARBA" id="ARBA00023002"/>
    </source>
</evidence>
<reference evidence="4" key="1">
    <citation type="submission" date="2022-03" db="EMBL/GenBank/DDBJ databases">
        <title>Complete genome sequence of Caldinitratiruptor microaerophilus.</title>
        <authorList>
            <person name="Mukaiyama R."/>
            <person name="Nishiyama T."/>
            <person name="Ueda K."/>
        </authorList>
    </citation>
    <scope>NUCLEOTIDE SEQUENCE</scope>
    <source>
        <strain evidence="4">JCM 16183</strain>
    </source>
</reference>
<dbReference type="GO" id="GO:0008206">
    <property type="term" value="P:bile acid metabolic process"/>
    <property type="evidence" value="ECO:0007669"/>
    <property type="project" value="UniProtKB-ARBA"/>
</dbReference>
<proteinExistence type="inferred from homology"/>
<dbReference type="Proteomes" id="UP001163687">
    <property type="component" value="Chromosome"/>
</dbReference>
<evidence type="ECO:0000259" key="3">
    <source>
        <dbReference type="SMART" id="SM00822"/>
    </source>
</evidence>
<dbReference type="AlphaFoldDB" id="A0AA35CKN3"/>
<dbReference type="PROSITE" id="PS00061">
    <property type="entry name" value="ADH_SHORT"/>
    <property type="match status" value="1"/>
</dbReference>
<dbReference type="EMBL" id="AP025628">
    <property type="protein sequence ID" value="BDG60173.1"/>
    <property type="molecule type" value="Genomic_DNA"/>
</dbReference>
<dbReference type="SUPFAM" id="SSF51735">
    <property type="entry name" value="NAD(P)-binding Rossmann-fold domains"/>
    <property type="match status" value="1"/>
</dbReference>
<dbReference type="InterPro" id="IPR057326">
    <property type="entry name" value="KR_dom"/>
</dbReference>
<feature type="domain" description="Ketoreductase" evidence="3">
    <location>
        <begin position="9"/>
        <end position="189"/>
    </location>
</feature>
<dbReference type="InterPro" id="IPR020904">
    <property type="entry name" value="Sc_DH/Rdtase_CS"/>
</dbReference>
<name>A0AA35CKN3_9FIRM</name>
<dbReference type="InterPro" id="IPR002347">
    <property type="entry name" value="SDR_fam"/>
</dbReference>
<protein>
    <submittedName>
        <fullName evidence="4">2-deoxy-D-gluconate 3-dehydrogenase</fullName>
    </submittedName>
</protein>
<dbReference type="PRINTS" id="PR00080">
    <property type="entry name" value="SDRFAMILY"/>
</dbReference>
<dbReference type="KEGG" id="cmic:caldi_12630"/>
<dbReference type="RefSeq" id="WP_264844237.1">
    <property type="nucleotide sequence ID" value="NZ_AP025628.1"/>
</dbReference>
<dbReference type="PANTHER" id="PTHR42760">
    <property type="entry name" value="SHORT-CHAIN DEHYDROGENASES/REDUCTASES FAMILY MEMBER"/>
    <property type="match status" value="1"/>
</dbReference>
<dbReference type="FunFam" id="3.40.50.720:FF:000084">
    <property type="entry name" value="Short-chain dehydrogenase reductase"/>
    <property type="match status" value="1"/>
</dbReference>
<dbReference type="InterPro" id="IPR036291">
    <property type="entry name" value="NAD(P)-bd_dom_sf"/>
</dbReference>
<accession>A0AA35CKN3</accession>
<keyword evidence="2" id="KW-0560">Oxidoreductase</keyword>
<organism evidence="4 5">
    <name type="scientific">Caldinitratiruptor microaerophilus</name>
    <dbReference type="NCBI Taxonomy" id="671077"/>
    <lineage>
        <taxon>Bacteria</taxon>
        <taxon>Bacillati</taxon>
        <taxon>Bacillota</taxon>
        <taxon>Clostridia</taxon>
        <taxon>Eubacteriales</taxon>
        <taxon>Symbiobacteriaceae</taxon>
        <taxon>Caldinitratiruptor</taxon>
    </lineage>
</organism>
<gene>
    <name evidence="4" type="ORF">caldi_12630</name>
</gene>
<sequence>MDLFSLKGKVAVVTGGGRGLGRGMALALGAAGADVVVVSRSLDQVEAVREELERLGSRALAYAADVADLDAAGAAVEAVLAAYGRIDILVNAAGIQVRRPILEFTPADWERVIGVNLRAAFFLSQRVARHMIERGQGGKIIHVASLTSFIGIPGTGIYAASKSGIVGITRAMAVEWAPYGIRVNAIAPGYYRTEMTEPLFRDPDRSRWVLSRIPVGRSGVPEDLAGTVVFLASPASDYVTGQVIPVDGGWLAG</sequence>
<keyword evidence="5" id="KW-1185">Reference proteome</keyword>
<comment type="similarity">
    <text evidence="1">Belongs to the short-chain dehydrogenases/reductases (SDR) family.</text>
</comment>
<dbReference type="Gene3D" id="3.40.50.720">
    <property type="entry name" value="NAD(P)-binding Rossmann-like Domain"/>
    <property type="match status" value="1"/>
</dbReference>
<dbReference type="Pfam" id="PF13561">
    <property type="entry name" value="adh_short_C2"/>
    <property type="match status" value="1"/>
</dbReference>
<evidence type="ECO:0000313" key="5">
    <source>
        <dbReference type="Proteomes" id="UP001163687"/>
    </source>
</evidence>
<dbReference type="PANTHER" id="PTHR42760:SF5">
    <property type="entry name" value="2-DEHYDRO-3-DEOXY-D-GLUCONATE 5-DEHYDROGENASE"/>
    <property type="match status" value="1"/>
</dbReference>